<evidence type="ECO:0000313" key="9">
    <source>
        <dbReference type="Proteomes" id="UP001628874"/>
    </source>
</evidence>
<dbReference type="GO" id="GO:0032259">
    <property type="term" value="P:methylation"/>
    <property type="evidence" value="ECO:0007669"/>
    <property type="project" value="UniProtKB-KW"/>
</dbReference>
<proteinExistence type="inferred from homology"/>
<keyword evidence="1 5" id="KW-0489">Methyltransferase</keyword>
<dbReference type="PANTHER" id="PTHR10629:SF52">
    <property type="entry name" value="DNA (CYTOSINE-5)-METHYLTRANSFERASE 1"/>
    <property type="match status" value="1"/>
</dbReference>
<dbReference type="InterPro" id="IPR050390">
    <property type="entry name" value="C5-Methyltransferase"/>
</dbReference>
<evidence type="ECO:0000256" key="2">
    <source>
        <dbReference type="ARBA" id="ARBA00022679"/>
    </source>
</evidence>
<dbReference type="InterPro" id="IPR001525">
    <property type="entry name" value="C5_MeTfrase"/>
</dbReference>
<dbReference type="InterPro" id="IPR018117">
    <property type="entry name" value="C5_DNA_meth_AS"/>
</dbReference>
<dbReference type="NCBIfam" id="TIGR00675">
    <property type="entry name" value="dcm"/>
    <property type="match status" value="1"/>
</dbReference>
<dbReference type="PANTHER" id="PTHR10629">
    <property type="entry name" value="CYTOSINE-SPECIFIC METHYLTRANSFERASE"/>
    <property type="match status" value="1"/>
</dbReference>
<organism evidence="8 9">
    <name type="scientific">Scytonema tolypothrichoides VB-61278_2</name>
    <dbReference type="NCBI Taxonomy" id="3232314"/>
    <lineage>
        <taxon>Bacteria</taxon>
        <taxon>Bacillati</taxon>
        <taxon>Cyanobacteriota</taxon>
        <taxon>Cyanophyceae</taxon>
        <taxon>Nostocales</taxon>
        <taxon>Scytonemataceae</taxon>
        <taxon>Scytonema</taxon>
    </lineage>
</organism>
<dbReference type="InterPro" id="IPR031303">
    <property type="entry name" value="C5_meth_CS"/>
</dbReference>
<keyword evidence="4" id="KW-0680">Restriction system</keyword>
<dbReference type="PROSITE" id="PS00094">
    <property type="entry name" value="C5_MTASE_1"/>
    <property type="match status" value="1"/>
</dbReference>
<feature type="active site" evidence="5">
    <location>
        <position position="98"/>
    </location>
</feature>
<protein>
    <recommendedName>
        <fullName evidence="7">Cytosine-specific methyltransferase</fullName>
        <ecNumber evidence="7">2.1.1.37</ecNumber>
    </recommendedName>
</protein>
<evidence type="ECO:0000256" key="1">
    <source>
        <dbReference type="ARBA" id="ARBA00022603"/>
    </source>
</evidence>
<sequence length="444" mass="50112">MLFSASQTQSPDSKILSRPIAVDLFAGAGGMTLGFEQAGFDVLASVEIDPIHCAIHEFNFPFWKIFCKSIVEITAEEIRKNSCIGDREIDVVFGGPPCQGFSLIGKRIFDDPRNALVCHYIKLVLELNPKFFVLENVKGMTVGKHKEFISTIVNEFEENGYQVRQDYKVLNASEYGVPQNRERLFLLGSRYGLELPKYPKPIAKSVGSKKANSNNQLPTSPTVWDAIGDLPEVENYIELFKQDWAIANFGKPSHYGRQLRGFSPANNDYSYPRQYDPRILTSSLRTRHSLESIKRFEATPYGKTEPISRFLKLDPQGICNTLRAGTPSNRGAFTSPRPIHPFTPRCITVREAARLHSYPDWFRFHTTKWHGFRQVGNSVPPLLAKAVASEIIKVLGLCPEKPKIIQALGNKKNLTFDMSHASRYYGVDPRAIERRTKGLKSEIV</sequence>
<name>A0ABW8WRP9_9CYAN</name>
<dbReference type="Pfam" id="PF00145">
    <property type="entry name" value="DNA_methylase"/>
    <property type="match status" value="1"/>
</dbReference>
<evidence type="ECO:0000256" key="3">
    <source>
        <dbReference type="ARBA" id="ARBA00022691"/>
    </source>
</evidence>
<evidence type="ECO:0000256" key="7">
    <source>
        <dbReference type="RuleBase" id="RU000417"/>
    </source>
</evidence>
<dbReference type="PROSITE" id="PS51679">
    <property type="entry name" value="SAM_MT_C5"/>
    <property type="match status" value="1"/>
</dbReference>
<accession>A0ABW8WRP9</accession>
<dbReference type="Gene3D" id="3.40.50.150">
    <property type="entry name" value="Vaccinia Virus protein VP39"/>
    <property type="match status" value="1"/>
</dbReference>
<evidence type="ECO:0000256" key="6">
    <source>
        <dbReference type="RuleBase" id="RU000416"/>
    </source>
</evidence>
<keyword evidence="9" id="KW-1185">Reference proteome</keyword>
<dbReference type="GO" id="GO:0003886">
    <property type="term" value="F:DNA (cytosine-5-)-methyltransferase activity"/>
    <property type="evidence" value="ECO:0007669"/>
    <property type="project" value="UniProtKB-EC"/>
</dbReference>
<dbReference type="PRINTS" id="PR00105">
    <property type="entry name" value="C5METTRFRASE"/>
</dbReference>
<dbReference type="InterPro" id="IPR029063">
    <property type="entry name" value="SAM-dependent_MTases_sf"/>
</dbReference>
<dbReference type="EMBL" id="JBFQGM010000009">
    <property type="protein sequence ID" value="MFL9463568.1"/>
    <property type="molecule type" value="Genomic_DNA"/>
</dbReference>
<dbReference type="PROSITE" id="PS00095">
    <property type="entry name" value="C5_MTASE_2"/>
    <property type="match status" value="1"/>
</dbReference>
<comment type="caution">
    <text evidence="8">The sequence shown here is derived from an EMBL/GenBank/DDBJ whole genome shotgun (WGS) entry which is preliminary data.</text>
</comment>
<evidence type="ECO:0000256" key="4">
    <source>
        <dbReference type="ARBA" id="ARBA00022747"/>
    </source>
</evidence>
<dbReference type="Proteomes" id="UP001628874">
    <property type="component" value="Unassembled WGS sequence"/>
</dbReference>
<dbReference type="RefSeq" id="WP_272899728.1">
    <property type="nucleotide sequence ID" value="NZ_JBFQGM010000009.1"/>
</dbReference>
<evidence type="ECO:0000313" key="8">
    <source>
        <dbReference type="EMBL" id="MFL9463568.1"/>
    </source>
</evidence>
<dbReference type="EC" id="2.1.1.37" evidence="7"/>
<gene>
    <name evidence="8" type="ORF">AB0759_23435</name>
</gene>
<comment type="similarity">
    <text evidence="5 6">Belongs to the class I-like SAM-binding methyltransferase superfamily. C5-methyltransferase family.</text>
</comment>
<dbReference type="SUPFAM" id="SSF53335">
    <property type="entry name" value="S-adenosyl-L-methionine-dependent methyltransferases"/>
    <property type="match status" value="1"/>
</dbReference>
<dbReference type="Gene3D" id="3.90.120.10">
    <property type="entry name" value="DNA Methylase, subunit A, domain 2"/>
    <property type="match status" value="1"/>
</dbReference>
<keyword evidence="3 5" id="KW-0949">S-adenosyl-L-methionine</keyword>
<comment type="catalytic activity">
    <reaction evidence="7">
        <text>a 2'-deoxycytidine in DNA + S-adenosyl-L-methionine = a 5-methyl-2'-deoxycytidine in DNA + S-adenosyl-L-homocysteine + H(+)</text>
        <dbReference type="Rhea" id="RHEA:13681"/>
        <dbReference type="Rhea" id="RHEA-COMP:11369"/>
        <dbReference type="Rhea" id="RHEA-COMP:11370"/>
        <dbReference type="ChEBI" id="CHEBI:15378"/>
        <dbReference type="ChEBI" id="CHEBI:57856"/>
        <dbReference type="ChEBI" id="CHEBI:59789"/>
        <dbReference type="ChEBI" id="CHEBI:85452"/>
        <dbReference type="ChEBI" id="CHEBI:85454"/>
        <dbReference type="EC" id="2.1.1.37"/>
    </reaction>
</comment>
<keyword evidence="2 5" id="KW-0808">Transferase</keyword>
<reference evidence="8 9" key="1">
    <citation type="submission" date="2024-07" db="EMBL/GenBank/DDBJ databases">
        <authorList>
            <person name="Tripathy S."/>
        </authorList>
    </citation>
    <scope>NUCLEOTIDE SEQUENCE [LARGE SCALE GENOMIC DNA]</scope>
    <source>
        <strain evidence="8 9">VB-61278_2</strain>
    </source>
</reference>
<evidence type="ECO:0000256" key="5">
    <source>
        <dbReference type="PROSITE-ProRule" id="PRU01016"/>
    </source>
</evidence>